<dbReference type="Gene3D" id="2.10.25.10">
    <property type="entry name" value="Laminin"/>
    <property type="match status" value="1"/>
</dbReference>
<accession>A0ABS2XWC0</accession>
<dbReference type="PANTHER" id="PTHR12199:SF5">
    <property type="entry name" value="MUCIN-2-LIKE ISOFORM X1"/>
    <property type="match status" value="1"/>
</dbReference>
<comment type="caution">
    <text evidence="1">Lacks conserved residue(s) required for the propagation of feature annotation.</text>
</comment>
<keyword evidence="1" id="KW-0245">EGF-like domain</keyword>
<feature type="domain" description="EGF-like" evidence="3">
    <location>
        <begin position="201"/>
        <end position="241"/>
    </location>
</feature>
<gene>
    <name evidence="4" type="primary">Impg2_1</name>
    <name evidence="4" type="ORF">GTO93_0006666</name>
</gene>
<keyword evidence="5" id="KW-1185">Reference proteome</keyword>
<organism evidence="4 5">
    <name type="scientific">Polyodon spathula</name>
    <name type="common">North American paddlefish</name>
    <name type="synonym">Squalus spathula</name>
    <dbReference type="NCBI Taxonomy" id="7913"/>
    <lineage>
        <taxon>Eukaryota</taxon>
        <taxon>Metazoa</taxon>
        <taxon>Chordata</taxon>
        <taxon>Craniata</taxon>
        <taxon>Vertebrata</taxon>
        <taxon>Euteleostomi</taxon>
        <taxon>Actinopterygii</taxon>
        <taxon>Chondrostei</taxon>
        <taxon>Acipenseriformes</taxon>
        <taxon>Polyodontidae</taxon>
        <taxon>Polyodon</taxon>
    </lineage>
</organism>
<sequence>MSTIPTITLRVPAFGNEVFTPTSYGLKTARSSPAPTVMFTTSRNPYEKIYIVGDQPPIIKEKHIEVPSLLEMEMDFSKDLANPKSKAFENLAADFLGKVEPFYKKVPGYQHIQISGISGSLLMEYDAVFSTESVLGLLGDLVGLLNMTGLPEAVSQGFYIRGARVLRISVRKRQADPCSSVFRCQPGFHCVPARRSNASCTSLCHRDYCKNGGICTHQRGQQPVCQCPVGVDYWFMGLRCDHKMTQQKLIGIAFGVLLAVAVMMAAIAFLVMRRFKTLLIQAKVDQTRSSYRRFSRFDDISEQFWCQPWLDSSANSLDNPAFTHSDEHIHLWRLDSSYCSCLEESLTTSNSSKRNMPHVRTVFRHSSPYNWDLSDCSVNDHMADSGKASDLSVSSWPMEPIQWTPFPILQQLGIERPVSK</sequence>
<dbReference type="PROSITE" id="PS50026">
    <property type="entry name" value="EGF_3"/>
    <property type="match status" value="1"/>
</dbReference>
<reference evidence="4" key="1">
    <citation type="journal article" date="2021" name="Cell">
        <title>Tracing the genetic footprints of vertebrate landing in non-teleost ray-finned fishes.</title>
        <authorList>
            <person name="Bi X."/>
            <person name="Wang K."/>
            <person name="Yang L."/>
            <person name="Pan H."/>
            <person name="Jiang H."/>
            <person name="Wei Q."/>
            <person name="Fang M."/>
            <person name="Yu H."/>
            <person name="Zhu C."/>
            <person name="Cai Y."/>
            <person name="He Y."/>
            <person name="Gan X."/>
            <person name="Zeng H."/>
            <person name="Yu D."/>
            <person name="Zhu Y."/>
            <person name="Jiang H."/>
            <person name="Qiu Q."/>
            <person name="Yang H."/>
            <person name="Zhang Y.E."/>
            <person name="Wang W."/>
            <person name="Zhu M."/>
            <person name="He S."/>
            <person name="Zhang G."/>
        </authorList>
    </citation>
    <scope>NUCLEOTIDE SEQUENCE</scope>
    <source>
        <strain evidence="4">Pddl_001</strain>
    </source>
</reference>
<protein>
    <submittedName>
        <fullName evidence="4">IMPG2 protein</fullName>
    </submittedName>
</protein>
<name>A0ABS2XWC0_POLSP</name>
<proteinExistence type="predicted"/>
<dbReference type="InterPro" id="IPR000742">
    <property type="entry name" value="EGF"/>
</dbReference>
<feature type="non-terminal residue" evidence="4">
    <location>
        <position position="420"/>
    </location>
</feature>
<evidence type="ECO:0000259" key="3">
    <source>
        <dbReference type="PROSITE" id="PS50026"/>
    </source>
</evidence>
<comment type="caution">
    <text evidence="4">The sequence shown here is derived from an EMBL/GenBank/DDBJ whole genome shotgun (WGS) entry which is preliminary data.</text>
</comment>
<evidence type="ECO:0000256" key="1">
    <source>
        <dbReference type="PROSITE-ProRule" id="PRU00076"/>
    </source>
</evidence>
<feature type="transmembrane region" description="Helical" evidence="2">
    <location>
        <begin position="249"/>
        <end position="271"/>
    </location>
</feature>
<feature type="non-terminal residue" evidence="4">
    <location>
        <position position="1"/>
    </location>
</feature>
<keyword evidence="2" id="KW-1133">Transmembrane helix</keyword>
<keyword evidence="2" id="KW-0812">Transmembrane</keyword>
<evidence type="ECO:0000256" key="2">
    <source>
        <dbReference type="SAM" id="Phobius"/>
    </source>
</evidence>
<dbReference type="Proteomes" id="UP001166093">
    <property type="component" value="Unassembled WGS sequence"/>
</dbReference>
<dbReference type="InterPro" id="IPR039861">
    <property type="entry name" value="IMPG"/>
</dbReference>
<evidence type="ECO:0000313" key="5">
    <source>
        <dbReference type="Proteomes" id="UP001166093"/>
    </source>
</evidence>
<dbReference type="PANTHER" id="PTHR12199">
    <property type="entry name" value="INTERPHOTORECEPTOR MATRIX PROTEOGLYCAN"/>
    <property type="match status" value="1"/>
</dbReference>
<evidence type="ECO:0000313" key="4">
    <source>
        <dbReference type="EMBL" id="MBN3278429.1"/>
    </source>
</evidence>
<dbReference type="EMBL" id="JAAWVQ010079902">
    <property type="protein sequence ID" value="MBN3278429.1"/>
    <property type="molecule type" value="Genomic_DNA"/>
</dbReference>
<keyword evidence="2" id="KW-0472">Membrane</keyword>